<dbReference type="AlphaFoldDB" id="A0A9P4UWS3"/>
<evidence type="ECO:0000313" key="2">
    <source>
        <dbReference type="Proteomes" id="UP000799444"/>
    </source>
</evidence>
<evidence type="ECO:0008006" key="3">
    <source>
        <dbReference type="Google" id="ProtNLM"/>
    </source>
</evidence>
<sequence length="443" mass="50780">MAIIYDCPNEILHMICAYLDDYPERIQLITSLCLVSKRVRAVALPFLYKTFVSRRRGNNFRLLKFVYALINRSDIAEHVRNVDIELPSRVGSLSINHMPTSTTEFWEEAKEIVRQAANKFQMPRGIKIQWRNHFDYDHENACTAILLVQTSPNLQELHLRYDQGVIAILPWSLELMRIFSQSRSALGHDAFPALHTVRLSCRLHKTRGAIRFRQLTHLFQLPNIRHIEVNGCLEMSLGNGSLWDHCWQGVQSATLETLIFRESMLHANALYVVLRSCKALKNFHLEMDLLGPAWNKFDYGRLNQGLAYHVDSLRTLCIGFHDKAIQQNQGHGTMSDSKLLSLTNFAKLRSLTIPLNMIVQFPPGPEAKGLAELLPDSLQGLEICNTILLRQYFGVLLQYLLKSRITSMTQLRTLQIRSLNPLEPNWLIVAGMLQERGVSLVLE</sequence>
<gene>
    <name evidence="1" type="ORF">EJ04DRAFT_109157</name>
</gene>
<organism evidence="1 2">
    <name type="scientific">Polyplosphaeria fusca</name>
    <dbReference type="NCBI Taxonomy" id="682080"/>
    <lineage>
        <taxon>Eukaryota</taxon>
        <taxon>Fungi</taxon>
        <taxon>Dikarya</taxon>
        <taxon>Ascomycota</taxon>
        <taxon>Pezizomycotina</taxon>
        <taxon>Dothideomycetes</taxon>
        <taxon>Pleosporomycetidae</taxon>
        <taxon>Pleosporales</taxon>
        <taxon>Tetraplosphaeriaceae</taxon>
        <taxon>Polyplosphaeria</taxon>
    </lineage>
</organism>
<accession>A0A9P4UWS3</accession>
<reference evidence="1" key="1">
    <citation type="journal article" date="2020" name="Stud. Mycol.">
        <title>101 Dothideomycetes genomes: a test case for predicting lifestyles and emergence of pathogens.</title>
        <authorList>
            <person name="Haridas S."/>
            <person name="Albert R."/>
            <person name="Binder M."/>
            <person name="Bloem J."/>
            <person name="Labutti K."/>
            <person name="Salamov A."/>
            <person name="Andreopoulos B."/>
            <person name="Baker S."/>
            <person name="Barry K."/>
            <person name="Bills G."/>
            <person name="Bluhm B."/>
            <person name="Cannon C."/>
            <person name="Castanera R."/>
            <person name="Culley D."/>
            <person name="Daum C."/>
            <person name="Ezra D."/>
            <person name="Gonzalez J."/>
            <person name="Henrissat B."/>
            <person name="Kuo A."/>
            <person name="Liang C."/>
            <person name="Lipzen A."/>
            <person name="Lutzoni F."/>
            <person name="Magnuson J."/>
            <person name="Mondo S."/>
            <person name="Nolan M."/>
            <person name="Ohm R."/>
            <person name="Pangilinan J."/>
            <person name="Park H.-J."/>
            <person name="Ramirez L."/>
            <person name="Alfaro M."/>
            <person name="Sun H."/>
            <person name="Tritt A."/>
            <person name="Yoshinaga Y."/>
            <person name="Zwiers L.-H."/>
            <person name="Turgeon B."/>
            <person name="Goodwin S."/>
            <person name="Spatafora J."/>
            <person name="Crous P."/>
            <person name="Grigoriev I."/>
        </authorList>
    </citation>
    <scope>NUCLEOTIDE SEQUENCE</scope>
    <source>
        <strain evidence="1">CBS 125425</strain>
    </source>
</reference>
<dbReference type="SUPFAM" id="SSF52047">
    <property type="entry name" value="RNI-like"/>
    <property type="match status" value="1"/>
</dbReference>
<proteinExistence type="predicted"/>
<keyword evidence="2" id="KW-1185">Reference proteome</keyword>
<evidence type="ECO:0000313" key="1">
    <source>
        <dbReference type="EMBL" id="KAF2728221.1"/>
    </source>
</evidence>
<dbReference type="EMBL" id="ML996290">
    <property type="protein sequence ID" value="KAF2728221.1"/>
    <property type="molecule type" value="Genomic_DNA"/>
</dbReference>
<protein>
    <recommendedName>
        <fullName evidence="3">F-box domain-containing protein</fullName>
    </recommendedName>
</protein>
<dbReference type="OrthoDB" id="3750626at2759"/>
<comment type="caution">
    <text evidence="1">The sequence shown here is derived from an EMBL/GenBank/DDBJ whole genome shotgun (WGS) entry which is preliminary data.</text>
</comment>
<dbReference type="Proteomes" id="UP000799444">
    <property type="component" value="Unassembled WGS sequence"/>
</dbReference>
<name>A0A9P4UWS3_9PLEO</name>